<reference evidence="2 3" key="1">
    <citation type="submission" date="2024-02" db="EMBL/GenBank/DDBJ databases">
        <authorList>
            <person name="Chen Y."/>
            <person name="Shah S."/>
            <person name="Dougan E. K."/>
            <person name="Thang M."/>
            <person name="Chan C."/>
        </authorList>
    </citation>
    <scope>NUCLEOTIDE SEQUENCE [LARGE SCALE GENOMIC DNA]</scope>
</reference>
<evidence type="ECO:0000256" key="1">
    <source>
        <dbReference type="SAM" id="MobiDB-lite"/>
    </source>
</evidence>
<protein>
    <submittedName>
        <fullName evidence="2">Uncharacterized protein</fullName>
    </submittedName>
</protein>
<dbReference type="EMBL" id="CAXAMN010001769">
    <property type="protein sequence ID" value="CAK8996104.1"/>
    <property type="molecule type" value="Genomic_DNA"/>
</dbReference>
<proteinExistence type="predicted"/>
<accession>A0ABP0I0K1</accession>
<name>A0ABP0I0K1_9DINO</name>
<evidence type="ECO:0000313" key="3">
    <source>
        <dbReference type="Proteomes" id="UP001642484"/>
    </source>
</evidence>
<keyword evidence="3" id="KW-1185">Reference proteome</keyword>
<gene>
    <name evidence="2" type="ORF">CCMP2556_LOCUS4321</name>
</gene>
<feature type="region of interest" description="Disordered" evidence="1">
    <location>
        <begin position="1"/>
        <end position="30"/>
    </location>
</feature>
<dbReference type="Proteomes" id="UP001642484">
    <property type="component" value="Unassembled WGS sequence"/>
</dbReference>
<sequence>MPKRKTSMPEPKAKAKAKASPSLPAIPPDSAKLPHMKLLNEWDEVLREHGALDLYLNKMLDTKDSRQVVVTENCANCARSQEKCIEFYNFIEEKYPPVFESRLLHQAECRAGKYNLNPPRRPNCFNLLHQMEILMRDGCTTESAVEGLEALDSASSVAAAYSVGRTEEQLQRTCSIFLACLAMFGASVPTGYMAEVKDEIMSTFVNRHADADLMNLVQTSAPPCDLSKIDLFKNHLGKFQKKAGVYFQHVSMRLEAALLQTTWSQTELTIQSDINALRGWADKFKLFANQQGWLDLQYLASRYENGKKAVADYMARRHTFGAFKNLMLSQGEIVSKQAALGKSAFSEWSIACCKKQLSVLVDGNPGPSFHYMGLFLEDDAKVMTKNSSTIAGMLMTQWWDESGEAGPKRLHCKAALQNSQMHVGKDRNDESFWINETGENESISARELFGFNVGSFNELTTGDASTVVDQVPWLITSDLDVVVLVTGAGGAVEKTVMTVADVLCNVTNTRGVTEVTIVDHDLEPMVKDHCGVV</sequence>
<evidence type="ECO:0000313" key="2">
    <source>
        <dbReference type="EMBL" id="CAK8996104.1"/>
    </source>
</evidence>
<comment type="caution">
    <text evidence="2">The sequence shown here is derived from an EMBL/GenBank/DDBJ whole genome shotgun (WGS) entry which is preliminary data.</text>
</comment>
<organism evidence="2 3">
    <name type="scientific">Durusdinium trenchii</name>
    <dbReference type="NCBI Taxonomy" id="1381693"/>
    <lineage>
        <taxon>Eukaryota</taxon>
        <taxon>Sar</taxon>
        <taxon>Alveolata</taxon>
        <taxon>Dinophyceae</taxon>
        <taxon>Suessiales</taxon>
        <taxon>Symbiodiniaceae</taxon>
        <taxon>Durusdinium</taxon>
    </lineage>
</organism>